<reference evidence="3" key="2">
    <citation type="submission" date="2023-05" db="EMBL/GenBank/DDBJ databases">
        <authorList>
            <consortium name="Lawrence Berkeley National Laboratory"/>
            <person name="Steindorff A."/>
            <person name="Hensen N."/>
            <person name="Bonometti L."/>
            <person name="Westerberg I."/>
            <person name="Brannstrom I.O."/>
            <person name="Guillou S."/>
            <person name="Cros-Aarteil S."/>
            <person name="Calhoun S."/>
            <person name="Haridas S."/>
            <person name="Kuo A."/>
            <person name="Mondo S."/>
            <person name="Pangilinan J."/>
            <person name="Riley R."/>
            <person name="Labutti K."/>
            <person name="Andreopoulos B."/>
            <person name="Lipzen A."/>
            <person name="Chen C."/>
            <person name="Yanf M."/>
            <person name="Daum C."/>
            <person name="Ng V."/>
            <person name="Clum A."/>
            <person name="Ohm R."/>
            <person name="Martin F."/>
            <person name="Silar P."/>
            <person name="Natvig D."/>
            <person name="Lalanne C."/>
            <person name="Gautier V."/>
            <person name="Ament-Velasquez S.L."/>
            <person name="Kruys A."/>
            <person name="Hutchinson M.I."/>
            <person name="Powell A.J."/>
            <person name="Barry K."/>
            <person name="Miller A.N."/>
            <person name="Grigoriev I.V."/>
            <person name="Debuchy R."/>
            <person name="Gladieux P."/>
            <person name="Thoren M.H."/>
            <person name="Johannesson H."/>
        </authorList>
    </citation>
    <scope>NUCLEOTIDE SEQUENCE</scope>
    <source>
        <strain evidence="3">CBS 892.96</strain>
    </source>
</reference>
<dbReference type="Proteomes" id="UP001302321">
    <property type="component" value="Unassembled WGS sequence"/>
</dbReference>
<dbReference type="SUPFAM" id="SSF52540">
    <property type="entry name" value="P-loop containing nucleoside triphosphate hydrolases"/>
    <property type="match status" value="1"/>
</dbReference>
<keyword evidence="1" id="KW-0677">Repeat</keyword>
<gene>
    <name evidence="3" type="ORF">QBC36DRAFT_305536</name>
</gene>
<dbReference type="EMBL" id="MU866644">
    <property type="protein sequence ID" value="KAK4171089.1"/>
    <property type="molecule type" value="Genomic_DNA"/>
</dbReference>
<dbReference type="InterPro" id="IPR027417">
    <property type="entry name" value="P-loop_NTPase"/>
</dbReference>
<dbReference type="Pfam" id="PF24883">
    <property type="entry name" value="NPHP3_N"/>
    <property type="match status" value="1"/>
</dbReference>
<dbReference type="AlphaFoldDB" id="A0AAN6VWK9"/>
<keyword evidence="4" id="KW-1185">Reference proteome</keyword>
<dbReference type="Gene3D" id="3.40.50.300">
    <property type="entry name" value="P-loop containing nucleotide triphosphate hydrolases"/>
    <property type="match status" value="1"/>
</dbReference>
<proteinExistence type="predicted"/>
<feature type="non-terminal residue" evidence="3">
    <location>
        <position position="217"/>
    </location>
</feature>
<evidence type="ECO:0000259" key="2">
    <source>
        <dbReference type="Pfam" id="PF24883"/>
    </source>
</evidence>
<protein>
    <recommendedName>
        <fullName evidence="2">Nephrocystin 3-like N-terminal domain-containing protein</fullName>
    </recommendedName>
</protein>
<evidence type="ECO:0000313" key="3">
    <source>
        <dbReference type="EMBL" id="KAK4171089.1"/>
    </source>
</evidence>
<feature type="domain" description="Nephrocystin 3-like N-terminal" evidence="2">
    <location>
        <begin position="1"/>
        <end position="139"/>
    </location>
</feature>
<evidence type="ECO:0000313" key="4">
    <source>
        <dbReference type="Proteomes" id="UP001302321"/>
    </source>
</evidence>
<name>A0AAN6VWK9_9PEZI</name>
<dbReference type="PANTHER" id="PTHR10039:SF16">
    <property type="entry name" value="GPI INOSITOL-DEACYLASE"/>
    <property type="match status" value="1"/>
</dbReference>
<reference evidence="3" key="1">
    <citation type="journal article" date="2023" name="Mol. Phylogenet. Evol.">
        <title>Genome-scale phylogeny and comparative genomics of the fungal order Sordariales.</title>
        <authorList>
            <person name="Hensen N."/>
            <person name="Bonometti L."/>
            <person name="Westerberg I."/>
            <person name="Brannstrom I.O."/>
            <person name="Guillou S."/>
            <person name="Cros-Aarteil S."/>
            <person name="Calhoun S."/>
            <person name="Haridas S."/>
            <person name="Kuo A."/>
            <person name="Mondo S."/>
            <person name="Pangilinan J."/>
            <person name="Riley R."/>
            <person name="LaButti K."/>
            <person name="Andreopoulos B."/>
            <person name="Lipzen A."/>
            <person name="Chen C."/>
            <person name="Yan M."/>
            <person name="Daum C."/>
            <person name="Ng V."/>
            <person name="Clum A."/>
            <person name="Steindorff A."/>
            <person name="Ohm R.A."/>
            <person name="Martin F."/>
            <person name="Silar P."/>
            <person name="Natvig D.O."/>
            <person name="Lalanne C."/>
            <person name="Gautier V."/>
            <person name="Ament-Velasquez S.L."/>
            <person name="Kruys A."/>
            <person name="Hutchinson M.I."/>
            <person name="Powell A.J."/>
            <person name="Barry K."/>
            <person name="Miller A.N."/>
            <person name="Grigoriev I.V."/>
            <person name="Debuchy R."/>
            <person name="Gladieux P."/>
            <person name="Hiltunen Thoren M."/>
            <person name="Johannesson H."/>
        </authorList>
    </citation>
    <scope>NUCLEOTIDE SEQUENCE</scope>
    <source>
        <strain evidence="3">CBS 892.96</strain>
    </source>
</reference>
<sequence length="217" mass="25101">MLWVYGIPGAGKTVLASFAIEKVKLLCEGATGHIYAYYYCHYSIAHDDITPFLRWVVSQVSRQLGWAPPELKRLYDGGCEPTIPELQLVLEISRAQLEKLFLMVNAVDKSTPRDSLVRLLAAMILDSRLQKIRILATSRKYGDIERFFSVVSTSISIKNTYNDAYIQRHIRARFESSFRFRRWRNFSQAIEEALVEGVTSMFRWVDCQLHSIERLDD</sequence>
<comment type="caution">
    <text evidence="3">The sequence shown here is derived from an EMBL/GenBank/DDBJ whole genome shotgun (WGS) entry which is preliminary data.</text>
</comment>
<evidence type="ECO:0000256" key="1">
    <source>
        <dbReference type="ARBA" id="ARBA00022737"/>
    </source>
</evidence>
<organism evidence="3 4">
    <name type="scientific">Triangularia setosa</name>
    <dbReference type="NCBI Taxonomy" id="2587417"/>
    <lineage>
        <taxon>Eukaryota</taxon>
        <taxon>Fungi</taxon>
        <taxon>Dikarya</taxon>
        <taxon>Ascomycota</taxon>
        <taxon>Pezizomycotina</taxon>
        <taxon>Sordariomycetes</taxon>
        <taxon>Sordariomycetidae</taxon>
        <taxon>Sordariales</taxon>
        <taxon>Podosporaceae</taxon>
        <taxon>Triangularia</taxon>
    </lineage>
</organism>
<accession>A0AAN6VWK9</accession>
<dbReference type="PANTHER" id="PTHR10039">
    <property type="entry name" value="AMELOGENIN"/>
    <property type="match status" value="1"/>
</dbReference>
<dbReference type="InterPro" id="IPR056884">
    <property type="entry name" value="NPHP3-like_N"/>
</dbReference>